<sequence>MLKAAWTEAEIEQVVQDYFAMRSLFLQGRPFVKARYYKETAKRIGRSVASIEHKYMNISATLERLSLPWVTGYAPLRNFQHALLKAVETRVAQEWDGPIIPEQANWRAADAPALAIEAPPPLNTVLTSTHQELERIARRFDPALRDERNRTLGRAGEQCVLESERARLAAHGRADLAKKVLWVAQEQGDGAGYDILSFEPTGEERFLEVKTTVGHQRTPFYLSNNERNFAREAPDRFRIFRLYGWGTEPRAFLIKPPLESSLILSPTAYRASFG</sequence>
<dbReference type="KEGG" id="cof:FOZ74_09820"/>
<dbReference type="OrthoDB" id="9802640at2"/>
<proteinExistence type="predicted"/>
<name>A0A5B8RVZ1_9BURK</name>
<evidence type="ECO:0000313" key="2">
    <source>
        <dbReference type="EMBL" id="QEA13303.1"/>
    </source>
</evidence>
<gene>
    <name evidence="2" type="ORF">FOZ74_09820</name>
</gene>
<organism evidence="2 3">
    <name type="scientific">Comamonas flocculans</name>
    <dbReference type="NCBI Taxonomy" id="2597701"/>
    <lineage>
        <taxon>Bacteria</taxon>
        <taxon>Pseudomonadati</taxon>
        <taxon>Pseudomonadota</taxon>
        <taxon>Betaproteobacteria</taxon>
        <taxon>Burkholderiales</taxon>
        <taxon>Comamonadaceae</taxon>
        <taxon>Comamonas</taxon>
    </lineage>
</organism>
<accession>A0A5B8RVZ1</accession>
<evidence type="ECO:0000313" key="3">
    <source>
        <dbReference type="Proteomes" id="UP000321199"/>
    </source>
</evidence>
<dbReference type="RefSeq" id="WP_146912895.1">
    <property type="nucleotide sequence ID" value="NZ_CP042344.1"/>
</dbReference>
<feature type="domain" description="Protein NO VEIN C-terminal" evidence="1">
    <location>
        <begin position="156"/>
        <end position="253"/>
    </location>
</feature>
<dbReference type="EMBL" id="CP042344">
    <property type="protein sequence ID" value="QEA13303.1"/>
    <property type="molecule type" value="Genomic_DNA"/>
</dbReference>
<keyword evidence="3" id="KW-1185">Reference proteome</keyword>
<dbReference type="AlphaFoldDB" id="A0A5B8RVZ1"/>
<dbReference type="InterPro" id="IPR024975">
    <property type="entry name" value="NOV_C"/>
</dbReference>
<evidence type="ECO:0000259" key="1">
    <source>
        <dbReference type="Pfam" id="PF13020"/>
    </source>
</evidence>
<reference evidence="2 3" key="1">
    <citation type="submission" date="2019-07" db="EMBL/GenBank/DDBJ databases">
        <title>Complete genome sequence of Comamonas sp. NLF 7-7 isolated from livestock.</title>
        <authorList>
            <person name="Kim D.H."/>
            <person name="Kim J.G."/>
        </authorList>
    </citation>
    <scope>NUCLEOTIDE SEQUENCE [LARGE SCALE GENOMIC DNA]</scope>
    <source>
        <strain evidence="2 3">NLF 7-7</strain>
    </source>
</reference>
<dbReference type="Pfam" id="PF13020">
    <property type="entry name" value="NOV_C"/>
    <property type="match status" value="1"/>
</dbReference>
<dbReference type="Proteomes" id="UP000321199">
    <property type="component" value="Chromosome"/>
</dbReference>
<protein>
    <submittedName>
        <fullName evidence="2">DUF3883 domain-containing protein</fullName>
    </submittedName>
</protein>